<dbReference type="Pfam" id="PF03631">
    <property type="entry name" value="Virul_fac_BrkB"/>
    <property type="match status" value="1"/>
</dbReference>
<protein>
    <submittedName>
        <fullName evidence="8">YihY/virulence factor BrkB family protein</fullName>
    </submittedName>
</protein>
<evidence type="ECO:0000256" key="3">
    <source>
        <dbReference type="ARBA" id="ARBA00022692"/>
    </source>
</evidence>
<evidence type="ECO:0000256" key="4">
    <source>
        <dbReference type="ARBA" id="ARBA00022989"/>
    </source>
</evidence>
<dbReference type="RefSeq" id="WP_344823520.1">
    <property type="nucleotide sequence ID" value="NZ_BAAAUV010000003.1"/>
</dbReference>
<dbReference type="EMBL" id="BAAAUV010000003">
    <property type="protein sequence ID" value="GAA3201113.1"/>
    <property type="molecule type" value="Genomic_DNA"/>
</dbReference>
<dbReference type="PANTHER" id="PTHR30213">
    <property type="entry name" value="INNER MEMBRANE PROTEIN YHJD"/>
    <property type="match status" value="1"/>
</dbReference>
<keyword evidence="3 7" id="KW-0812">Transmembrane</keyword>
<proteinExistence type="predicted"/>
<feature type="transmembrane region" description="Helical" evidence="7">
    <location>
        <begin position="229"/>
        <end position="252"/>
    </location>
</feature>
<feature type="transmembrane region" description="Helical" evidence="7">
    <location>
        <begin position="153"/>
        <end position="178"/>
    </location>
</feature>
<dbReference type="PANTHER" id="PTHR30213:SF0">
    <property type="entry name" value="UPF0761 MEMBRANE PROTEIN YIHY"/>
    <property type="match status" value="1"/>
</dbReference>
<evidence type="ECO:0000313" key="8">
    <source>
        <dbReference type="EMBL" id="GAA3201113.1"/>
    </source>
</evidence>
<feature type="region of interest" description="Disordered" evidence="6">
    <location>
        <begin position="1"/>
        <end position="23"/>
    </location>
</feature>
<keyword evidence="2" id="KW-1003">Cell membrane</keyword>
<dbReference type="InterPro" id="IPR017039">
    <property type="entry name" value="Virul_fac_BrkB"/>
</dbReference>
<comment type="subcellular location">
    <subcellularLocation>
        <location evidence="1">Cell membrane</location>
        <topology evidence="1">Multi-pass membrane protein</topology>
    </subcellularLocation>
</comment>
<evidence type="ECO:0000256" key="6">
    <source>
        <dbReference type="SAM" id="MobiDB-lite"/>
    </source>
</evidence>
<accession>A0ABP6Q2X3</accession>
<feature type="transmembrane region" description="Helical" evidence="7">
    <location>
        <begin position="264"/>
        <end position="285"/>
    </location>
</feature>
<evidence type="ECO:0000313" key="9">
    <source>
        <dbReference type="Proteomes" id="UP001501237"/>
    </source>
</evidence>
<evidence type="ECO:0000256" key="1">
    <source>
        <dbReference type="ARBA" id="ARBA00004651"/>
    </source>
</evidence>
<feature type="transmembrane region" description="Helical" evidence="7">
    <location>
        <begin position="109"/>
        <end position="132"/>
    </location>
</feature>
<reference evidence="9" key="1">
    <citation type="journal article" date="2019" name="Int. J. Syst. Evol. Microbiol.">
        <title>The Global Catalogue of Microorganisms (GCM) 10K type strain sequencing project: providing services to taxonomists for standard genome sequencing and annotation.</title>
        <authorList>
            <consortium name="The Broad Institute Genomics Platform"/>
            <consortium name="The Broad Institute Genome Sequencing Center for Infectious Disease"/>
            <person name="Wu L."/>
            <person name="Ma J."/>
        </authorList>
    </citation>
    <scope>NUCLEOTIDE SEQUENCE [LARGE SCALE GENOMIC DNA]</scope>
    <source>
        <strain evidence="9">JCM 9377</strain>
    </source>
</reference>
<gene>
    <name evidence="8" type="ORF">GCM10010468_14140</name>
</gene>
<organism evidence="8 9">
    <name type="scientific">Actinocorallia longicatena</name>
    <dbReference type="NCBI Taxonomy" id="111803"/>
    <lineage>
        <taxon>Bacteria</taxon>
        <taxon>Bacillati</taxon>
        <taxon>Actinomycetota</taxon>
        <taxon>Actinomycetes</taxon>
        <taxon>Streptosporangiales</taxon>
        <taxon>Thermomonosporaceae</taxon>
        <taxon>Actinocorallia</taxon>
    </lineage>
</organism>
<feature type="transmembrane region" description="Helical" evidence="7">
    <location>
        <begin position="198"/>
        <end position="217"/>
    </location>
</feature>
<name>A0ABP6Q2X3_9ACTN</name>
<dbReference type="PIRSF" id="PIRSF035875">
    <property type="entry name" value="RNase_BN"/>
    <property type="match status" value="1"/>
</dbReference>
<dbReference type="NCBIfam" id="TIGR00765">
    <property type="entry name" value="yihY_not_rbn"/>
    <property type="match status" value="1"/>
</dbReference>
<evidence type="ECO:0000256" key="7">
    <source>
        <dbReference type="SAM" id="Phobius"/>
    </source>
</evidence>
<dbReference type="Proteomes" id="UP001501237">
    <property type="component" value="Unassembled WGS sequence"/>
</dbReference>
<comment type="caution">
    <text evidence="8">The sequence shown here is derived from an EMBL/GenBank/DDBJ whole genome shotgun (WGS) entry which is preliminary data.</text>
</comment>
<evidence type="ECO:0000256" key="5">
    <source>
        <dbReference type="ARBA" id="ARBA00023136"/>
    </source>
</evidence>
<keyword evidence="4 7" id="KW-1133">Transmembrane helix</keyword>
<keyword evidence="5 7" id="KW-0472">Membrane</keyword>
<evidence type="ECO:0000256" key="2">
    <source>
        <dbReference type="ARBA" id="ARBA00022475"/>
    </source>
</evidence>
<feature type="region of interest" description="Disordered" evidence="6">
    <location>
        <begin position="312"/>
        <end position="331"/>
    </location>
</feature>
<keyword evidence="9" id="KW-1185">Reference proteome</keyword>
<sequence length="331" mass="35104">MTRKARPEDEGTAAPEGPTDLAPRSWRDAIRRTLSEFQEDGLADWAASLTYYSVLSIFPALLVIVSLVGLGGQSVSDQFLDNVGDLAPGAVKDVLDNALTELGKGRSGAGVVALLSLAGAFWSASGYVGAFMRASNVVYDVPEGRPIWKTLPLRVAITFVTLVLLSVSAVAVVVSGPIAQRVGDLIGLGPAAVTTFNIVKWPILILIVSGLIALLYWASPNAKQGFRWVTPGGTLAMALWLAASAGFGLYVANFGSYNKTYGSLAALIVFLVWLWLTNLAILLGAELNAELERSRAISAGLPPTTEPYLELRDTHTLDDPPPNPTLPKDSS</sequence>
<feature type="transmembrane region" description="Helical" evidence="7">
    <location>
        <begin position="49"/>
        <end position="70"/>
    </location>
</feature>